<feature type="domain" description="Methyltransferase" evidence="1">
    <location>
        <begin position="48"/>
        <end position="145"/>
    </location>
</feature>
<dbReference type="Gene3D" id="3.40.50.150">
    <property type="entry name" value="Vaccinia Virus protein VP39"/>
    <property type="match status" value="1"/>
</dbReference>
<keyword evidence="3" id="KW-1185">Reference proteome</keyword>
<dbReference type="AlphaFoldDB" id="A0A840V2E1"/>
<dbReference type="EC" id="2.1.1.-" evidence="2"/>
<reference evidence="2 3" key="1">
    <citation type="submission" date="2020-08" db="EMBL/GenBank/DDBJ databases">
        <title>Genomic Encyclopedia of Type Strains, Phase IV (KMG-IV): sequencing the most valuable type-strain genomes for metagenomic binning, comparative biology and taxonomic classification.</title>
        <authorList>
            <person name="Goeker M."/>
        </authorList>
    </citation>
    <scope>NUCLEOTIDE SEQUENCE [LARGE SCALE GENOMIC DNA]</scope>
    <source>
        <strain evidence="2 3">YC6886</strain>
    </source>
</reference>
<sequence length="231" mass="25184">MDADAITQIFDQQAAQYDSQWSALSALNEALHLLTCAALSALPAEAHILCVGAGTGAEILGLAEHFPGWRFTAVEPSFAMLEEFRRKAATRNLLSRCTLHAGFLDTLPAGPPFHAATAFLVSQFLTKRSARISFFQSIANRLCPGAPFVSSDLSGDLNSPDGERLLNIWFQMMSGHGITEEGVTRMRDAYRKDVAVVPTDQVEALLIEGGFDTPLAYFQVGLIHAWSSIRR</sequence>
<dbReference type="InterPro" id="IPR041698">
    <property type="entry name" value="Methyltransf_25"/>
</dbReference>
<dbReference type="GO" id="GO:0032259">
    <property type="term" value="P:methylation"/>
    <property type="evidence" value="ECO:0007669"/>
    <property type="project" value="UniProtKB-KW"/>
</dbReference>
<dbReference type="SUPFAM" id="SSF53335">
    <property type="entry name" value="S-adenosyl-L-methionine-dependent methyltransferases"/>
    <property type="match status" value="1"/>
</dbReference>
<organism evidence="2 3">
    <name type="scientific">Haloferula luteola</name>
    <dbReference type="NCBI Taxonomy" id="595692"/>
    <lineage>
        <taxon>Bacteria</taxon>
        <taxon>Pseudomonadati</taxon>
        <taxon>Verrucomicrobiota</taxon>
        <taxon>Verrucomicrobiia</taxon>
        <taxon>Verrucomicrobiales</taxon>
        <taxon>Verrucomicrobiaceae</taxon>
        <taxon>Haloferula</taxon>
    </lineage>
</organism>
<protein>
    <submittedName>
        <fullName evidence="2">tRNA (Cmo5U34)-methyltransferase</fullName>
        <ecNumber evidence="2">2.1.1.-</ecNumber>
    </submittedName>
</protein>
<gene>
    <name evidence="2" type="ORF">HNR46_002398</name>
</gene>
<dbReference type="EMBL" id="JACHFD010000011">
    <property type="protein sequence ID" value="MBB5352155.1"/>
    <property type="molecule type" value="Genomic_DNA"/>
</dbReference>
<dbReference type="Pfam" id="PF13649">
    <property type="entry name" value="Methyltransf_25"/>
    <property type="match status" value="1"/>
</dbReference>
<dbReference type="Proteomes" id="UP000557717">
    <property type="component" value="Unassembled WGS sequence"/>
</dbReference>
<accession>A0A840V2E1</accession>
<evidence type="ECO:0000313" key="2">
    <source>
        <dbReference type="EMBL" id="MBB5352155.1"/>
    </source>
</evidence>
<dbReference type="GO" id="GO:0008168">
    <property type="term" value="F:methyltransferase activity"/>
    <property type="evidence" value="ECO:0007669"/>
    <property type="project" value="UniProtKB-KW"/>
</dbReference>
<dbReference type="RefSeq" id="WP_184018954.1">
    <property type="nucleotide sequence ID" value="NZ_JACHFD010000011.1"/>
</dbReference>
<dbReference type="InterPro" id="IPR029063">
    <property type="entry name" value="SAM-dependent_MTases_sf"/>
</dbReference>
<keyword evidence="2" id="KW-0808">Transferase</keyword>
<dbReference type="CDD" id="cd02440">
    <property type="entry name" value="AdoMet_MTases"/>
    <property type="match status" value="1"/>
</dbReference>
<evidence type="ECO:0000313" key="3">
    <source>
        <dbReference type="Proteomes" id="UP000557717"/>
    </source>
</evidence>
<proteinExistence type="predicted"/>
<keyword evidence="2" id="KW-0489">Methyltransferase</keyword>
<comment type="caution">
    <text evidence="2">The sequence shown here is derived from an EMBL/GenBank/DDBJ whole genome shotgun (WGS) entry which is preliminary data.</text>
</comment>
<evidence type="ECO:0000259" key="1">
    <source>
        <dbReference type="Pfam" id="PF13649"/>
    </source>
</evidence>
<name>A0A840V2E1_9BACT</name>